<evidence type="ECO:0000256" key="2">
    <source>
        <dbReference type="ARBA" id="ARBA00022737"/>
    </source>
</evidence>
<keyword evidence="1" id="KW-0880">Kelch repeat</keyword>
<protein>
    <recommendedName>
        <fullName evidence="6">CUB domain-containing protein</fullName>
    </recommendedName>
</protein>
<reference evidence="7 8" key="1">
    <citation type="journal article" date="2024" name="Science">
        <title>Giant polyketide synthase enzymes in the biosynthesis of giant marine polyether toxins.</title>
        <authorList>
            <person name="Fallon T.R."/>
            <person name="Shende V.V."/>
            <person name="Wierzbicki I.H."/>
            <person name="Pendleton A.L."/>
            <person name="Watervoot N.F."/>
            <person name="Auber R.P."/>
            <person name="Gonzalez D.J."/>
            <person name="Wisecaver J.H."/>
            <person name="Moore B.S."/>
        </authorList>
    </citation>
    <scope>NUCLEOTIDE SEQUENCE [LARGE SCALE GENOMIC DNA]</scope>
    <source>
        <strain evidence="7 8">12B1</strain>
    </source>
</reference>
<dbReference type="Pfam" id="PF01344">
    <property type="entry name" value="Kelch_1"/>
    <property type="match status" value="1"/>
</dbReference>
<dbReference type="Proteomes" id="UP001515480">
    <property type="component" value="Unassembled WGS sequence"/>
</dbReference>
<gene>
    <name evidence="7" type="ORF">AB1Y20_007670</name>
</gene>
<feature type="region of interest" description="Disordered" evidence="4">
    <location>
        <begin position="624"/>
        <end position="698"/>
    </location>
</feature>
<dbReference type="SUPFAM" id="SSF117281">
    <property type="entry name" value="Kelch motif"/>
    <property type="match status" value="1"/>
</dbReference>
<dbReference type="InterPro" id="IPR035914">
    <property type="entry name" value="Sperma_CUB_dom_sf"/>
</dbReference>
<dbReference type="PROSITE" id="PS01180">
    <property type="entry name" value="CUB"/>
    <property type="match status" value="1"/>
</dbReference>
<proteinExistence type="predicted"/>
<dbReference type="Pfam" id="PF24681">
    <property type="entry name" value="Kelch_KLHDC2_KLHL20_DRC7"/>
    <property type="match status" value="1"/>
</dbReference>
<dbReference type="Gene3D" id="2.60.120.290">
    <property type="entry name" value="Spermadhesin, CUB domain"/>
    <property type="match status" value="1"/>
</dbReference>
<evidence type="ECO:0000256" key="4">
    <source>
        <dbReference type="SAM" id="MobiDB-lite"/>
    </source>
</evidence>
<sequence>MAFAQLSLADSSLGPTAWAWGGVSSADPLTYSNQLWTLSTSSASWTLKPSTGGPPRAVGAAMCALGGTLYLFGGLDASSSLRNTVYTFDTAFDVWALPGTLGSTPAARAYHAMACSHGRVYLFGGQGAASTLLSDMHHLDTRTLQWTAVGAAGAPSARKGHTITQSGERLYVFGGGGAGGARLNDAYSFDVGASAWRALQTSGELPSAREGHAAAVMDERLYIYGGVDRNGQLNDVHALSLASLRWTQPRVSGASPPPRWGMMAVLASETLYVYGGVAEQGGSQQMLSDLWRMSTRCEGTTLLTATRASFSSGDTAYSANSNCSWLIAPPGTNQQVRLFFSSFKLEASRDFVTVREATGGALLGSFSGFSLPLPVVSRTGGLLVTFTSDATVSSDGFSASYFTECDAGFYTASIEGTCLPCAVGTYSSTPGQTSCTACPTHQYAAAEGSASCTDCPLLSRAPLPAATSRASCLCLPYHHQPNGSGTDCVACPFGAYCAGGAAGARSLAGYCQVGANDFLVCCDASACAAGGGSCPEGAALGPPGKTSCETEQILSMAAAAFFVVVGVLVAAVVLCYCAGFKAGERRGARLALRSFMQRLKREEEVYARVSTFSKPCERVQVQPHVKGGDTMPASSAGSCGSTPLASGARGQQAAQPQPLGAASGAQPTSHGLAYSVVPSSEPLTPPSPPPDEASLCIGGAGTGARAIVIPSEASRHVEGLGAKPHKHTPSMAASPVGSVPTSLAESSFRPS</sequence>
<dbReference type="EMBL" id="JBGBPQ010000017">
    <property type="protein sequence ID" value="KAL1508076.1"/>
    <property type="molecule type" value="Genomic_DNA"/>
</dbReference>
<dbReference type="SMART" id="SM01411">
    <property type="entry name" value="Ephrin_rec_like"/>
    <property type="match status" value="1"/>
</dbReference>
<feature type="domain" description="CUB" evidence="6">
    <location>
        <begin position="297"/>
        <end position="404"/>
    </location>
</feature>
<dbReference type="SMART" id="SM00042">
    <property type="entry name" value="CUB"/>
    <property type="match status" value="1"/>
</dbReference>
<feature type="compositionally biased region" description="Polar residues" evidence="4">
    <location>
        <begin position="632"/>
        <end position="643"/>
    </location>
</feature>
<dbReference type="SUPFAM" id="SSF57184">
    <property type="entry name" value="Growth factor receptor domain"/>
    <property type="match status" value="1"/>
</dbReference>
<feature type="compositionally biased region" description="Polar residues" evidence="4">
    <location>
        <begin position="739"/>
        <end position="751"/>
    </location>
</feature>
<dbReference type="PANTHER" id="PTHR46093:SF18">
    <property type="entry name" value="FIBRONECTIN TYPE-III DOMAIN-CONTAINING PROTEIN"/>
    <property type="match status" value="1"/>
</dbReference>
<evidence type="ECO:0000259" key="6">
    <source>
        <dbReference type="PROSITE" id="PS01180"/>
    </source>
</evidence>
<dbReference type="Gene3D" id="2.10.50.10">
    <property type="entry name" value="Tumor Necrosis Factor Receptor, subunit A, domain 2"/>
    <property type="match status" value="1"/>
</dbReference>
<dbReference type="Pfam" id="PF07699">
    <property type="entry name" value="Ephrin_rec_like"/>
    <property type="match status" value="1"/>
</dbReference>
<dbReference type="SMART" id="SM00612">
    <property type="entry name" value="Kelch"/>
    <property type="match status" value="3"/>
</dbReference>
<name>A0AB34IVJ5_PRYPA</name>
<dbReference type="Gene3D" id="2.120.10.80">
    <property type="entry name" value="Kelch-type beta propeller"/>
    <property type="match status" value="1"/>
</dbReference>
<dbReference type="InterPro" id="IPR000859">
    <property type="entry name" value="CUB_dom"/>
</dbReference>
<keyword evidence="5" id="KW-0472">Membrane</keyword>
<dbReference type="AlphaFoldDB" id="A0AB34IVJ5"/>
<evidence type="ECO:0000256" key="3">
    <source>
        <dbReference type="ARBA" id="ARBA00023157"/>
    </source>
</evidence>
<evidence type="ECO:0000256" key="5">
    <source>
        <dbReference type="SAM" id="Phobius"/>
    </source>
</evidence>
<dbReference type="InterPro" id="IPR011641">
    <property type="entry name" value="Tyr-kin_ephrin_A/B_rcpt-like"/>
</dbReference>
<evidence type="ECO:0000256" key="1">
    <source>
        <dbReference type="ARBA" id="ARBA00022441"/>
    </source>
</evidence>
<dbReference type="SUPFAM" id="SSF49854">
    <property type="entry name" value="Spermadhesin, CUB domain"/>
    <property type="match status" value="1"/>
</dbReference>
<feature type="transmembrane region" description="Helical" evidence="5">
    <location>
        <begin position="553"/>
        <end position="579"/>
    </location>
</feature>
<evidence type="ECO:0000313" key="7">
    <source>
        <dbReference type="EMBL" id="KAL1508076.1"/>
    </source>
</evidence>
<dbReference type="PANTHER" id="PTHR46093">
    <property type="entry name" value="ACYL-COA-BINDING DOMAIN-CONTAINING PROTEIN 5"/>
    <property type="match status" value="1"/>
</dbReference>
<feature type="region of interest" description="Disordered" evidence="4">
    <location>
        <begin position="710"/>
        <end position="751"/>
    </location>
</feature>
<comment type="caution">
    <text evidence="7">The sequence shown here is derived from an EMBL/GenBank/DDBJ whole genome shotgun (WGS) entry which is preliminary data.</text>
</comment>
<evidence type="ECO:0000313" key="8">
    <source>
        <dbReference type="Proteomes" id="UP001515480"/>
    </source>
</evidence>
<keyword evidence="2" id="KW-0677">Repeat</keyword>
<organism evidence="7 8">
    <name type="scientific">Prymnesium parvum</name>
    <name type="common">Toxic golden alga</name>
    <dbReference type="NCBI Taxonomy" id="97485"/>
    <lineage>
        <taxon>Eukaryota</taxon>
        <taxon>Haptista</taxon>
        <taxon>Haptophyta</taxon>
        <taxon>Prymnesiophyceae</taxon>
        <taxon>Prymnesiales</taxon>
        <taxon>Prymnesiaceae</taxon>
        <taxon>Prymnesium</taxon>
    </lineage>
</organism>
<dbReference type="InterPro" id="IPR006652">
    <property type="entry name" value="Kelch_1"/>
</dbReference>
<keyword evidence="5" id="KW-1133">Transmembrane helix</keyword>
<keyword evidence="3" id="KW-1015">Disulfide bond</keyword>
<dbReference type="CDD" id="cd00041">
    <property type="entry name" value="CUB"/>
    <property type="match status" value="1"/>
</dbReference>
<accession>A0AB34IVJ5</accession>
<feature type="compositionally biased region" description="Low complexity" evidence="4">
    <location>
        <begin position="644"/>
        <end position="666"/>
    </location>
</feature>
<keyword evidence="8" id="KW-1185">Reference proteome</keyword>
<keyword evidence="5" id="KW-0812">Transmembrane</keyword>
<dbReference type="InterPro" id="IPR015915">
    <property type="entry name" value="Kelch-typ_b-propeller"/>
</dbReference>
<dbReference type="InterPro" id="IPR009030">
    <property type="entry name" value="Growth_fac_rcpt_cys_sf"/>
</dbReference>
<dbReference type="Pfam" id="PF00431">
    <property type="entry name" value="CUB"/>
    <property type="match status" value="1"/>
</dbReference>